<dbReference type="GO" id="GO:0005665">
    <property type="term" value="C:RNA polymerase II, core complex"/>
    <property type="evidence" value="ECO:0007669"/>
    <property type="project" value="TreeGrafter"/>
</dbReference>
<dbReference type="InterPro" id="IPR035913">
    <property type="entry name" value="RPB5-like_sf"/>
</dbReference>
<proteinExistence type="predicted"/>
<dbReference type="InterPro" id="IPR000783">
    <property type="entry name" value="RNA_pol_subH/Rpb5_C"/>
</dbReference>
<dbReference type="InterPro" id="IPR014381">
    <property type="entry name" value="Arch_Rpo5/euc_Rpb5"/>
</dbReference>
<gene>
    <name evidence="3" type="ORF">Pyn_07108</name>
</gene>
<dbReference type="GO" id="GO:0005666">
    <property type="term" value="C:RNA polymerase III complex"/>
    <property type="evidence" value="ECO:0007669"/>
    <property type="project" value="TreeGrafter"/>
</dbReference>
<dbReference type="Gene3D" id="3.90.940.20">
    <property type="entry name" value="RPB5-like RNA polymerase subunit"/>
    <property type="match status" value="1"/>
</dbReference>
<organism evidence="3 4">
    <name type="scientific">Prunus yedoensis var. nudiflora</name>
    <dbReference type="NCBI Taxonomy" id="2094558"/>
    <lineage>
        <taxon>Eukaryota</taxon>
        <taxon>Viridiplantae</taxon>
        <taxon>Streptophyta</taxon>
        <taxon>Embryophyta</taxon>
        <taxon>Tracheophyta</taxon>
        <taxon>Spermatophyta</taxon>
        <taxon>Magnoliopsida</taxon>
        <taxon>eudicotyledons</taxon>
        <taxon>Gunneridae</taxon>
        <taxon>Pentapetalae</taxon>
        <taxon>rosids</taxon>
        <taxon>fabids</taxon>
        <taxon>Rosales</taxon>
        <taxon>Rosaceae</taxon>
        <taxon>Amygdaloideae</taxon>
        <taxon>Amygdaleae</taxon>
        <taxon>Prunus</taxon>
    </lineage>
</organism>
<keyword evidence="1" id="KW-0804">Transcription</keyword>
<sequence length="123" mass="14078">MLLLGEPKLGVKTIKTYTNHMKSENVCRAILVTQQNMTPMARTCISEISSKFHMEVFSFQWQTKPIGILIVSCIYFGVNGVQLPRIQLTDPVAKYYGLKRGQVMKIIRPSETAGRYITYRYVV</sequence>
<dbReference type="SUPFAM" id="SSF55287">
    <property type="entry name" value="RPB5-like RNA polymerase subunit"/>
    <property type="match status" value="1"/>
</dbReference>
<protein>
    <submittedName>
        <fullName evidence="3">DNA-directed RNA polymerases II and IV subunit 5A-like</fullName>
    </submittedName>
</protein>
<dbReference type="OrthoDB" id="248779at2759"/>
<dbReference type="PANTHER" id="PTHR10535">
    <property type="entry name" value="DNA-DIRECTED RNA POLYMERASES I, II, AND III SUBUNIT RPABC1"/>
    <property type="match status" value="1"/>
</dbReference>
<evidence type="ECO:0000313" key="4">
    <source>
        <dbReference type="Proteomes" id="UP000250321"/>
    </source>
</evidence>
<keyword evidence="3" id="KW-0240">DNA-directed RNA polymerase</keyword>
<feature type="domain" description="RNA polymerase subunit H/Rpb5 C-terminal" evidence="2">
    <location>
        <begin position="78"/>
        <end position="122"/>
    </location>
</feature>
<dbReference type="Proteomes" id="UP000250321">
    <property type="component" value="Unassembled WGS sequence"/>
</dbReference>
<name>A0A314ZD29_PRUYE</name>
<keyword evidence="4" id="KW-1185">Reference proteome</keyword>
<dbReference type="STRING" id="2094558.A0A314ZD29"/>
<dbReference type="GO" id="GO:0003677">
    <property type="term" value="F:DNA binding"/>
    <property type="evidence" value="ECO:0007669"/>
    <property type="project" value="InterPro"/>
</dbReference>
<comment type="caution">
    <text evidence="3">The sequence shown here is derived from an EMBL/GenBank/DDBJ whole genome shotgun (WGS) entry which is preliminary data.</text>
</comment>
<accession>A0A314ZD29</accession>
<dbReference type="SUPFAM" id="SSF53036">
    <property type="entry name" value="Eukaryotic RPB5 N-terminal domain"/>
    <property type="match status" value="1"/>
</dbReference>
<dbReference type="EMBL" id="PJQY01001775">
    <property type="protein sequence ID" value="PQP99755.1"/>
    <property type="molecule type" value="Genomic_DNA"/>
</dbReference>
<reference evidence="3 4" key="1">
    <citation type="submission" date="2018-02" db="EMBL/GenBank/DDBJ databases">
        <title>Draft genome of wild Prunus yedoensis var. nudiflora.</title>
        <authorList>
            <person name="Baek S."/>
            <person name="Kim J.-H."/>
            <person name="Choi K."/>
            <person name="Kim G.-B."/>
            <person name="Cho A."/>
            <person name="Jang H."/>
            <person name="Shin C.-H."/>
            <person name="Yu H.-J."/>
            <person name="Mun J.-H."/>
        </authorList>
    </citation>
    <scope>NUCLEOTIDE SEQUENCE [LARGE SCALE GENOMIC DNA]</scope>
    <source>
        <strain evidence="4">cv. Jeju island</strain>
        <tissue evidence="3">Leaf</tissue>
    </source>
</reference>
<evidence type="ECO:0000313" key="3">
    <source>
        <dbReference type="EMBL" id="PQP99755.1"/>
    </source>
</evidence>
<dbReference type="GO" id="GO:0003899">
    <property type="term" value="F:DNA-directed RNA polymerase activity"/>
    <property type="evidence" value="ECO:0007669"/>
    <property type="project" value="InterPro"/>
</dbReference>
<dbReference type="GO" id="GO:0005736">
    <property type="term" value="C:RNA polymerase I complex"/>
    <property type="evidence" value="ECO:0007669"/>
    <property type="project" value="TreeGrafter"/>
</dbReference>
<dbReference type="Pfam" id="PF01191">
    <property type="entry name" value="RNA_pol_Rpb5_C"/>
    <property type="match status" value="1"/>
</dbReference>
<evidence type="ECO:0000256" key="1">
    <source>
        <dbReference type="ARBA" id="ARBA00023163"/>
    </source>
</evidence>
<dbReference type="PANTHER" id="PTHR10535:SF0">
    <property type="entry name" value="DNA-DIRECTED RNA POLYMERASES I, II, AND III SUBUNIT RPABC1"/>
    <property type="match status" value="1"/>
</dbReference>
<dbReference type="GO" id="GO:0006362">
    <property type="term" value="P:transcription elongation by RNA polymerase I"/>
    <property type="evidence" value="ECO:0007669"/>
    <property type="project" value="TreeGrafter"/>
</dbReference>
<dbReference type="InterPro" id="IPR036710">
    <property type="entry name" value="RNA_pol_Rpb5_N_sf"/>
</dbReference>
<evidence type="ECO:0000259" key="2">
    <source>
        <dbReference type="Pfam" id="PF01191"/>
    </source>
</evidence>
<dbReference type="AlphaFoldDB" id="A0A314ZD29"/>
<dbReference type="GO" id="GO:0042797">
    <property type="term" value="P:tRNA transcription by RNA polymerase III"/>
    <property type="evidence" value="ECO:0007669"/>
    <property type="project" value="TreeGrafter"/>
</dbReference>
<dbReference type="GO" id="GO:0006366">
    <property type="term" value="P:transcription by RNA polymerase II"/>
    <property type="evidence" value="ECO:0007669"/>
    <property type="project" value="TreeGrafter"/>
</dbReference>
<dbReference type="Gene3D" id="3.40.1340.10">
    <property type="entry name" value="RNA polymerase, Rpb5, N-terminal domain"/>
    <property type="match status" value="1"/>
</dbReference>